<dbReference type="GO" id="GO:0003700">
    <property type="term" value="F:DNA-binding transcription factor activity"/>
    <property type="evidence" value="ECO:0007669"/>
    <property type="project" value="InterPro"/>
</dbReference>
<comment type="similarity">
    <text evidence="2">Belongs to the LysR transcriptional regulatory family.</text>
</comment>
<evidence type="ECO:0000313" key="8">
    <source>
        <dbReference type="Proteomes" id="UP000480266"/>
    </source>
</evidence>
<evidence type="ECO:0000256" key="1">
    <source>
        <dbReference type="ARBA" id="ARBA00003502"/>
    </source>
</evidence>
<dbReference type="Pfam" id="PF00126">
    <property type="entry name" value="HTH_1"/>
    <property type="match status" value="1"/>
</dbReference>
<dbReference type="Gene3D" id="1.10.10.10">
    <property type="entry name" value="Winged helix-like DNA-binding domain superfamily/Winged helix DNA-binding domain"/>
    <property type="match status" value="1"/>
</dbReference>
<evidence type="ECO:0000313" key="7">
    <source>
        <dbReference type="EMBL" id="NGX99630.1"/>
    </source>
</evidence>
<keyword evidence="8" id="KW-1185">Reference proteome</keyword>
<evidence type="ECO:0000256" key="3">
    <source>
        <dbReference type="ARBA" id="ARBA00023015"/>
    </source>
</evidence>
<keyword evidence="3" id="KW-0805">Transcription regulation</keyword>
<dbReference type="InterPro" id="IPR036390">
    <property type="entry name" value="WH_DNA-bd_sf"/>
</dbReference>
<organism evidence="7 8">
    <name type="scientific">Candidatus Afipia apatlaquensis</name>
    <dbReference type="NCBI Taxonomy" id="2712852"/>
    <lineage>
        <taxon>Bacteria</taxon>
        <taxon>Pseudomonadati</taxon>
        <taxon>Pseudomonadota</taxon>
        <taxon>Alphaproteobacteria</taxon>
        <taxon>Hyphomicrobiales</taxon>
        <taxon>Nitrobacteraceae</taxon>
        <taxon>Afipia</taxon>
    </lineage>
</organism>
<dbReference type="Proteomes" id="UP000480266">
    <property type="component" value="Unassembled WGS sequence"/>
</dbReference>
<keyword evidence="4" id="KW-0238">DNA-binding</keyword>
<comment type="function">
    <text evidence="1">NodD regulates the expression of the nodABCFE genes which encode other nodulation proteins. NodD is also a negative regulator of its own expression. Binds flavonoids as inducers.</text>
</comment>
<dbReference type="Pfam" id="PF03466">
    <property type="entry name" value="LysR_substrate"/>
    <property type="match status" value="1"/>
</dbReference>
<evidence type="ECO:0000256" key="5">
    <source>
        <dbReference type="ARBA" id="ARBA00023163"/>
    </source>
</evidence>
<dbReference type="Gene3D" id="3.40.190.10">
    <property type="entry name" value="Periplasmic binding protein-like II"/>
    <property type="match status" value="2"/>
</dbReference>
<dbReference type="GO" id="GO:0005829">
    <property type="term" value="C:cytosol"/>
    <property type="evidence" value="ECO:0007669"/>
    <property type="project" value="TreeGrafter"/>
</dbReference>
<name>A0A7C9VNZ4_9BRAD</name>
<dbReference type="EMBL" id="JAAMRR010001637">
    <property type="protein sequence ID" value="NGX99630.1"/>
    <property type="molecule type" value="Genomic_DNA"/>
</dbReference>
<protein>
    <submittedName>
        <fullName evidence="7">LysR family transcriptional regulator</fullName>
    </submittedName>
</protein>
<dbReference type="AlphaFoldDB" id="A0A7C9VNZ4"/>
<evidence type="ECO:0000256" key="4">
    <source>
        <dbReference type="ARBA" id="ARBA00023125"/>
    </source>
</evidence>
<reference evidence="7" key="1">
    <citation type="submission" date="2020-02" db="EMBL/GenBank/DDBJ databases">
        <title>Draft genome sequence of Candidatus Afipia apatlaquensis IBT-C3, a potential strain for decolorization of textile dyes.</title>
        <authorList>
            <person name="Sanchez-Reyes A."/>
            <person name="Breton-Deval L."/>
            <person name="Mangelson H."/>
            <person name="Sanchez-Flores A."/>
        </authorList>
    </citation>
    <scope>NUCLEOTIDE SEQUENCE [LARGE SCALE GENOMIC DNA]</scope>
    <source>
        <strain evidence="7">IBT-C3</strain>
    </source>
</reference>
<dbReference type="PROSITE" id="PS50931">
    <property type="entry name" value="HTH_LYSR"/>
    <property type="match status" value="1"/>
</dbReference>
<dbReference type="CDD" id="cd05466">
    <property type="entry name" value="PBP2_LTTR_substrate"/>
    <property type="match status" value="1"/>
</dbReference>
<dbReference type="InterPro" id="IPR000847">
    <property type="entry name" value="LysR_HTH_N"/>
</dbReference>
<evidence type="ECO:0000256" key="2">
    <source>
        <dbReference type="ARBA" id="ARBA00009437"/>
    </source>
</evidence>
<dbReference type="GO" id="GO:0003677">
    <property type="term" value="F:DNA binding"/>
    <property type="evidence" value="ECO:0007669"/>
    <property type="project" value="UniProtKB-KW"/>
</dbReference>
<dbReference type="SUPFAM" id="SSF53850">
    <property type="entry name" value="Periplasmic binding protein-like II"/>
    <property type="match status" value="1"/>
</dbReference>
<dbReference type="InterPro" id="IPR005119">
    <property type="entry name" value="LysR_subst-bd"/>
</dbReference>
<evidence type="ECO:0000259" key="6">
    <source>
        <dbReference type="PROSITE" id="PS50931"/>
    </source>
</evidence>
<dbReference type="PANTHER" id="PTHR30419">
    <property type="entry name" value="HTH-TYPE TRANSCRIPTIONAL REGULATOR YBHD"/>
    <property type="match status" value="1"/>
</dbReference>
<keyword evidence="5" id="KW-0804">Transcription</keyword>
<dbReference type="PRINTS" id="PR00039">
    <property type="entry name" value="HTHLYSR"/>
</dbReference>
<accession>A0A7C9VNZ4</accession>
<dbReference type="InterPro" id="IPR036388">
    <property type="entry name" value="WH-like_DNA-bd_sf"/>
</dbReference>
<dbReference type="PANTHER" id="PTHR30419:SF8">
    <property type="entry name" value="NITROGEN ASSIMILATION TRANSCRIPTIONAL ACTIVATOR-RELATED"/>
    <property type="match status" value="1"/>
</dbReference>
<dbReference type="InterPro" id="IPR050950">
    <property type="entry name" value="HTH-type_LysR_regulators"/>
</dbReference>
<sequence>MKNVVALAKHGSFAQAAEAVHLSQPAFSRSIQSLEEDLGVELFNRGQRKITPTAYGKLVVNRGQRMLAEVTNLKRDVGRMRAHEFGEIAIGLGPIPAAVLFESILTRITRDHPGIHVRVEITHWNNLLKLLESDDLDFFIADVRELVSSDRLIIDPLPEFTLGMYVRKNHPALSVEPINPRDLLRFSIGSFKLPEISMAEFTQWLEFEGDPKSLFAVQCDNMRALERVAVRSDLIVVGPQLGFQEAIENQLLVEVKLTAPMSMTTHMGVVRLRERMLAPGAELLISMAFEALMGGPQELPPPKAKGSA</sequence>
<gene>
    <name evidence="7" type="ORF">G4V63_31920</name>
</gene>
<comment type="caution">
    <text evidence="7">The sequence shown here is derived from an EMBL/GenBank/DDBJ whole genome shotgun (WGS) entry which is preliminary data.</text>
</comment>
<dbReference type="SUPFAM" id="SSF46785">
    <property type="entry name" value="Winged helix' DNA-binding domain"/>
    <property type="match status" value="1"/>
</dbReference>
<dbReference type="FunFam" id="1.10.10.10:FF:000001">
    <property type="entry name" value="LysR family transcriptional regulator"/>
    <property type="match status" value="1"/>
</dbReference>
<proteinExistence type="inferred from homology"/>
<feature type="domain" description="HTH lysR-type" evidence="6">
    <location>
        <begin position="1"/>
        <end position="53"/>
    </location>
</feature>